<evidence type="ECO:0000256" key="1">
    <source>
        <dbReference type="SAM" id="MobiDB-lite"/>
    </source>
</evidence>
<keyword evidence="3" id="KW-1185">Reference proteome</keyword>
<dbReference type="AlphaFoldDB" id="A0AAD7H8V6"/>
<evidence type="ECO:0000313" key="3">
    <source>
        <dbReference type="Proteomes" id="UP001215280"/>
    </source>
</evidence>
<dbReference type="Proteomes" id="UP001215280">
    <property type="component" value="Unassembled WGS sequence"/>
</dbReference>
<reference evidence="2" key="1">
    <citation type="submission" date="2023-03" db="EMBL/GenBank/DDBJ databases">
        <title>Massive genome expansion in bonnet fungi (Mycena s.s.) driven by repeated elements and novel gene families across ecological guilds.</title>
        <authorList>
            <consortium name="Lawrence Berkeley National Laboratory"/>
            <person name="Harder C.B."/>
            <person name="Miyauchi S."/>
            <person name="Viragh M."/>
            <person name="Kuo A."/>
            <person name="Thoen E."/>
            <person name="Andreopoulos B."/>
            <person name="Lu D."/>
            <person name="Skrede I."/>
            <person name="Drula E."/>
            <person name="Henrissat B."/>
            <person name="Morin E."/>
            <person name="Kohler A."/>
            <person name="Barry K."/>
            <person name="LaButti K."/>
            <person name="Morin E."/>
            <person name="Salamov A."/>
            <person name="Lipzen A."/>
            <person name="Mereny Z."/>
            <person name="Hegedus B."/>
            <person name="Baldrian P."/>
            <person name="Stursova M."/>
            <person name="Weitz H."/>
            <person name="Taylor A."/>
            <person name="Grigoriev I.V."/>
            <person name="Nagy L.G."/>
            <person name="Martin F."/>
            <person name="Kauserud H."/>
        </authorList>
    </citation>
    <scope>NUCLEOTIDE SEQUENCE</scope>
    <source>
        <strain evidence="2">CBHHK188m</strain>
    </source>
</reference>
<dbReference type="EMBL" id="JARJLG010000351">
    <property type="protein sequence ID" value="KAJ7715302.1"/>
    <property type="molecule type" value="Genomic_DNA"/>
</dbReference>
<proteinExistence type="predicted"/>
<accession>A0AAD7H8V6</accession>
<protein>
    <submittedName>
        <fullName evidence="2">Uncharacterized protein</fullName>
    </submittedName>
</protein>
<evidence type="ECO:0000313" key="2">
    <source>
        <dbReference type="EMBL" id="KAJ7715302.1"/>
    </source>
</evidence>
<feature type="region of interest" description="Disordered" evidence="1">
    <location>
        <begin position="15"/>
        <end position="94"/>
    </location>
</feature>
<sequence length="168" mass="18764">MAQMRRYLPWRPAVRRTTGNQHVESSKAEKVKTPYGAVQNAPTSPCPHSRQRRRRGLDAGGICRKYPPTRNASYSVNSEPIRSNSSASRPYMMPCRTPRHRLARTPANAAPADSTPVGHVENIPPQEMTLYSSFQHALTSLCPYARQHRRRGLDAGGIVEDIPPPRKG</sequence>
<gene>
    <name evidence="2" type="ORF">DFH07DRAFT_368420</name>
</gene>
<comment type="caution">
    <text evidence="2">The sequence shown here is derived from an EMBL/GenBank/DDBJ whole genome shotgun (WGS) entry which is preliminary data.</text>
</comment>
<feature type="compositionally biased region" description="Polar residues" evidence="1">
    <location>
        <begin position="70"/>
        <end position="88"/>
    </location>
</feature>
<name>A0AAD7H8V6_9AGAR</name>
<organism evidence="2 3">
    <name type="scientific">Mycena maculata</name>
    <dbReference type="NCBI Taxonomy" id="230809"/>
    <lineage>
        <taxon>Eukaryota</taxon>
        <taxon>Fungi</taxon>
        <taxon>Dikarya</taxon>
        <taxon>Basidiomycota</taxon>
        <taxon>Agaricomycotina</taxon>
        <taxon>Agaricomycetes</taxon>
        <taxon>Agaricomycetidae</taxon>
        <taxon>Agaricales</taxon>
        <taxon>Marasmiineae</taxon>
        <taxon>Mycenaceae</taxon>
        <taxon>Mycena</taxon>
    </lineage>
</organism>